<keyword evidence="1" id="KW-0812">Transmembrane</keyword>
<keyword evidence="1" id="KW-1133">Transmembrane helix</keyword>
<evidence type="ECO:0008006" key="4">
    <source>
        <dbReference type="Google" id="ProtNLM"/>
    </source>
</evidence>
<dbReference type="OrthoDB" id="5346979at2759"/>
<gene>
    <name evidence="2" type="ORF">PAXINDRAFT_171579</name>
</gene>
<evidence type="ECO:0000256" key="1">
    <source>
        <dbReference type="SAM" id="Phobius"/>
    </source>
</evidence>
<keyword evidence="3" id="KW-1185">Reference proteome</keyword>
<feature type="transmembrane region" description="Helical" evidence="1">
    <location>
        <begin position="20"/>
        <end position="43"/>
    </location>
</feature>
<reference evidence="3" key="2">
    <citation type="submission" date="2015-01" db="EMBL/GenBank/DDBJ databases">
        <title>Evolutionary Origins and Diversification of the Mycorrhizal Mutualists.</title>
        <authorList>
            <consortium name="DOE Joint Genome Institute"/>
            <consortium name="Mycorrhizal Genomics Consortium"/>
            <person name="Kohler A."/>
            <person name="Kuo A."/>
            <person name="Nagy L.G."/>
            <person name="Floudas D."/>
            <person name="Copeland A."/>
            <person name="Barry K.W."/>
            <person name="Cichocki N."/>
            <person name="Veneault-Fourrey C."/>
            <person name="LaButti K."/>
            <person name="Lindquist E.A."/>
            <person name="Lipzen A."/>
            <person name="Lundell T."/>
            <person name="Morin E."/>
            <person name="Murat C."/>
            <person name="Riley R."/>
            <person name="Ohm R."/>
            <person name="Sun H."/>
            <person name="Tunlid A."/>
            <person name="Henrissat B."/>
            <person name="Grigoriev I.V."/>
            <person name="Hibbett D.S."/>
            <person name="Martin F."/>
        </authorList>
    </citation>
    <scope>NUCLEOTIDE SEQUENCE [LARGE SCALE GENOMIC DNA]</scope>
    <source>
        <strain evidence="3">ATCC 200175</strain>
    </source>
</reference>
<organism evidence="2 3">
    <name type="scientific">Paxillus involutus ATCC 200175</name>
    <dbReference type="NCBI Taxonomy" id="664439"/>
    <lineage>
        <taxon>Eukaryota</taxon>
        <taxon>Fungi</taxon>
        <taxon>Dikarya</taxon>
        <taxon>Basidiomycota</taxon>
        <taxon>Agaricomycotina</taxon>
        <taxon>Agaricomycetes</taxon>
        <taxon>Agaricomycetidae</taxon>
        <taxon>Boletales</taxon>
        <taxon>Paxilineae</taxon>
        <taxon>Paxillaceae</taxon>
        <taxon>Paxillus</taxon>
    </lineage>
</organism>
<proteinExistence type="predicted"/>
<evidence type="ECO:0000313" key="2">
    <source>
        <dbReference type="EMBL" id="KIJ11832.1"/>
    </source>
</evidence>
<dbReference type="EMBL" id="KN819372">
    <property type="protein sequence ID" value="KIJ11832.1"/>
    <property type="molecule type" value="Genomic_DNA"/>
</dbReference>
<sequence length="118" mass="12763">MEPPSIDQFNAPLHSLKAFTIATALVMGGAAASITGIMAYLGVRDTTEFAARMRTWVSHTMPVFTAQIHRRLTPQDSLPNVPLYSGSSISYVESSTLTPFDHDAAESRLAEAFDEGGF</sequence>
<reference evidence="2 3" key="1">
    <citation type="submission" date="2014-06" db="EMBL/GenBank/DDBJ databases">
        <authorList>
            <consortium name="DOE Joint Genome Institute"/>
            <person name="Kuo A."/>
            <person name="Kohler A."/>
            <person name="Nagy L.G."/>
            <person name="Floudas D."/>
            <person name="Copeland A."/>
            <person name="Barry K.W."/>
            <person name="Cichocki N."/>
            <person name="Veneault-Fourrey C."/>
            <person name="LaButti K."/>
            <person name="Lindquist E.A."/>
            <person name="Lipzen A."/>
            <person name="Lundell T."/>
            <person name="Morin E."/>
            <person name="Murat C."/>
            <person name="Sun H."/>
            <person name="Tunlid A."/>
            <person name="Henrissat B."/>
            <person name="Grigoriev I.V."/>
            <person name="Hibbett D.S."/>
            <person name="Martin F."/>
            <person name="Nordberg H.P."/>
            <person name="Cantor M.N."/>
            <person name="Hua S.X."/>
        </authorList>
    </citation>
    <scope>NUCLEOTIDE SEQUENCE [LARGE SCALE GENOMIC DNA]</scope>
    <source>
        <strain evidence="2 3">ATCC 200175</strain>
    </source>
</reference>
<accession>A0A0C9TVR7</accession>
<keyword evidence="1" id="KW-0472">Membrane</keyword>
<dbReference type="HOGENOM" id="CLU_165184_0_0_1"/>
<dbReference type="AlphaFoldDB" id="A0A0C9TVR7"/>
<name>A0A0C9TVR7_PAXIN</name>
<protein>
    <recommendedName>
        <fullName evidence="4">Transmembrane protein</fullName>
    </recommendedName>
</protein>
<dbReference type="Proteomes" id="UP000053647">
    <property type="component" value="Unassembled WGS sequence"/>
</dbReference>
<feature type="non-terminal residue" evidence="2">
    <location>
        <position position="118"/>
    </location>
</feature>
<evidence type="ECO:0000313" key="3">
    <source>
        <dbReference type="Proteomes" id="UP000053647"/>
    </source>
</evidence>